<accession>A0A915JC83</accession>
<sequence length="89" mass="9184">MQTGPVTLIGWVPPRSTKIATTSIADGGIARTSAVGTLSPATCTIVGATSMEGAHLKMCPQWAIASVLDIHRQLCSILCTYGLAACIII</sequence>
<dbReference type="AlphaFoldDB" id="A0A915JC83"/>
<dbReference type="Proteomes" id="UP000887565">
    <property type="component" value="Unplaced"/>
</dbReference>
<proteinExistence type="predicted"/>
<organism evidence="1 2">
    <name type="scientific">Romanomermis culicivorax</name>
    <name type="common">Nematode worm</name>
    <dbReference type="NCBI Taxonomy" id="13658"/>
    <lineage>
        <taxon>Eukaryota</taxon>
        <taxon>Metazoa</taxon>
        <taxon>Ecdysozoa</taxon>
        <taxon>Nematoda</taxon>
        <taxon>Enoplea</taxon>
        <taxon>Dorylaimia</taxon>
        <taxon>Mermithida</taxon>
        <taxon>Mermithoidea</taxon>
        <taxon>Mermithidae</taxon>
        <taxon>Romanomermis</taxon>
    </lineage>
</organism>
<dbReference type="WBParaSite" id="nRc.2.0.1.t24113-RA">
    <property type="protein sequence ID" value="nRc.2.0.1.t24113-RA"/>
    <property type="gene ID" value="nRc.2.0.1.g24113"/>
</dbReference>
<name>A0A915JC83_ROMCU</name>
<keyword evidence="1" id="KW-1185">Reference proteome</keyword>
<reference evidence="2" key="1">
    <citation type="submission" date="2022-11" db="UniProtKB">
        <authorList>
            <consortium name="WormBaseParasite"/>
        </authorList>
    </citation>
    <scope>IDENTIFICATION</scope>
</reference>
<evidence type="ECO:0000313" key="2">
    <source>
        <dbReference type="WBParaSite" id="nRc.2.0.1.t24113-RA"/>
    </source>
</evidence>
<protein>
    <submittedName>
        <fullName evidence="2">Uncharacterized protein</fullName>
    </submittedName>
</protein>
<evidence type="ECO:0000313" key="1">
    <source>
        <dbReference type="Proteomes" id="UP000887565"/>
    </source>
</evidence>